<sequence length="111" mass="12543">MYSDFRLGGKEQNVTCQLCYRNVTALFRVDISHSLLFKLQLWPRNAARVRECKRALEENGGKSAVVYRHGRGEQRHCTPGSSLTKLIRNRGKSGPEGRREAKKSEGSLHSA</sequence>
<dbReference type="AlphaFoldDB" id="A0A4C1SUN9"/>
<keyword evidence="3" id="KW-1185">Reference proteome</keyword>
<feature type="compositionally biased region" description="Basic and acidic residues" evidence="1">
    <location>
        <begin position="93"/>
        <end position="111"/>
    </location>
</feature>
<protein>
    <submittedName>
        <fullName evidence="2">Uncharacterized protein</fullName>
    </submittedName>
</protein>
<organism evidence="2 3">
    <name type="scientific">Eumeta variegata</name>
    <name type="common">Bagworm moth</name>
    <name type="synonym">Eumeta japonica</name>
    <dbReference type="NCBI Taxonomy" id="151549"/>
    <lineage>
        <taxon>Eukaryota</taxon>
        <taxon>Metazoa</taxon>
        <taxon>Ecdysozoa</taxon>
        <taxon>Arthropoda</taxon>
        <taxon>Hexapoda</taxon>
        <taxon>Insecta</taxon>
        <taxon>Pterygota</taxon>
        <taxon>Neoptera</taxon>
        <taxon>Endopterygota</taxon>
        <taxon>Lepidoptera</taxon>
        <taxon>Glossata</taxon>
        <taxon>Ditrysia</taxon>
        <taxon>Tineoidea</taxon>
        <taxon>Psychidae</taxon>
        <taxon>Oiketicinae</taxon>
        <taxon>Eumeta</taxon>
    </lineage>
</organism>
<evidence type="ECO:0000313" key="2">
    <source>
        <dbReference type="EMBL" id="GBP04761.1"/>
    </source>
</evidence>
<evidence type="ECO:0000256" key="1">
    <source>
        <dbReference type="SAM" id="MobiDB-lite"/>
    </source>
</evidence>
<evidence type="ECO:0000313" key="3">
    <source>
        <dbReference type="Proteomes" id="UP000299102"/>
    </source>
</evidence>
<name>A0A4C1SUN9_EUMVA</name>
<feature type="region of interest" description="Disordered" evidence="1">
    <location>
        <begin position="71"/>
        <end position="111"/>
    </location>
</feature>
<reference evidence="2 3" key="1">
    <citation type="journal article" date="2019" name="Commun. Biol.">
        <title>The bagworm genome reveals a unique fibroin gene that provides high tensile strength.</title>
        <authorList>
            <person name="Kono N."/>
            <person name="Nakamura H."/>
            <person name="Ohtoshi R."/>
            <person name="Tomita M."/>
            <person name="Numata K."/>
            <person name="Arakawa K."/>
        </authorList>
    </citation>
    <scope>NUCLEOTIDE SEQUENCE [LARGE SCALE GENOMIC DNA]</scope>
</reference>
<comment type="caution">
    <text evidence="2">The sequence shown here is derived from an EMBL/GenBank/DDBJ whole genome shotgun (WGS) entry which is preliminary data.</text>
</comment>
<proteinExistence type="predicted"/>
<dbReference type="Proteomes" id="UP000299102">
    <property type="component" value="Unassembled WGS sequence"/>
</dbReference>
<dbReference type="EMBL" id="BGZK01000015">
    <property type="protein sequence ID" value="GBP04761.1"/>
    <property type="molecule type" value="Genomic_DNA"/>
</dbReference>
<accession>A0A4C1SUN9</accession>
<gene>
    <name evidence="2" type="ORF">EVAR_3701_1</name>
</gene>